<dbReference type="InterPro" id="IPR050464">
    <property type="entry name" value="Zeta_carotene_desat/Oxidored"/>
</dbReference>
<name>A0A8J3Y4N2_9ACTN</name>
<dbReference type="InterPro" id="IPR036188">
    <property type="entry name" value="FAD/NAD-bd_sf"/>
</dbReference>
<dbReference type="RefSeq" id="WP_203936993.1">
    <property type="nucleotide sequence ID" value="NZ_BAAAGJ010000005.1"/>
</dbReference>
<evidence type="ECO:0000313" key="14">
    <source>
        <dbReference type="EMBL" id="GIJ01686.1"/>
    </source>
</evidence>
<evidence type="ECO:0000256" key="6">
    <source>
        <dbReference type="ARBA" id="ARBA00012402"/>
    </source>
</evidence>
<evidence type="ECO:0000259" key="13">
    <source>
        <dbReference type="Pfam" id="PF01593"/>
    </source>
</evidence>
<dbReference type="Gene3D" id="3.50.50.60">
    <property type="entry name" value="FAD/NAD(P)-binding domain"/>
    <property type="match status" value="1"/>
</dbReference>
<accession>A0A8J3Y4N2</accession>
<dbReference type="SUPFAM" id="SSF54373">
    <property type="entry name" value="FAD-linked reductases, C-terminal domain"/>
    <property type="match status" value="1"/>
</dbReference>
<evidence type="ECO:0000256" key="3">
    <source>
        <dbReference type="ARBA" id="ARBA00002185"/>
    </source>
</evidence>
<dbReference type="NCBIfam" id="TIGR00562">
    <property type="entry name" value="proto_IX_ox"/>
    <property type="match status" value="1"/>
</dbReference>
<evidence type="ECO:0000256" key="8">
    <source>
        <dbReference type="ARBA" id="ARBA00022630"/>
    </source>
</evidence>
<evidence type="ECO:0000256" key="2">
    <source>
        <dbReference type="ARBA" id="ARBA00001974"/>
    </source>
</evidence>
<comment type="catalytic activity">
    <reaction evidence="1">
        <text>coproporphyrinogen III + 3 O2 = coproporphyrin III + 3 H2O2</text>
        <dbReference type="Rhea" id="RHEA:43436"/>
        <dbReference type="ChEBI" id="CHEBI:15379"/>
        <dbReference type="ChEBI" id="CHEBI:16240"/>
        <dbReference type="ChEBI" id="CHEBI:57309"/>
        <dbReference type="ChEBI" id="CHEBI:131725"/>
        <dbReference type="EC" id="1.3.3.15"/>
    </reaction>
    <physiologicalReaction direction="left-to-right" evidence="1">
        <dbReference type="Rhea" id="RHEA:43437"/>
    </physiologicalReaction>
</comment>
<dbReference type="InterPro" id="IPR002937">
    <property type="entry name" value="Amino_oxidase"/>
</dbReference>
<comment type="caution">
    <text evidence="14">The sequence shown here is derived from an EMBL/GenBank/DDBJ whole genome shotgun (WGS) entry which is preliminary data.</text>
</comment>
<evidence type="ECO:0000313" key="15">
    <source>
        <dbReference type="Proteomes" id="UP000652013"/>
    </source>
</evidence>
<comment type="subcellular location">
    <subcellularLocation>
        <location evidence="12">Cytoplasm</location>
    </subcellularLocation>
</comment>
<keyword evidence="9 12" id="KW-0274">FAD</keyword>
<dbReference type="UniPathway" id="UPA00252"/>
<comment type="function">
    <text evidence="3 12">Involved in coproporphyrin-dependent heme b biosynthesis. Catalyzes the oxidation of coproporphyrinogen III to coproporphyrin III.</text>
</comment>
<keyword evidence="15" id="KW-1185">Reference proteome</keyword>
<evidence type="ECO:0000256" key="1">
    <source>
        <dbReference type="ARBA" id="ARBA00001755"/>
    </source>
</evidence>
<gene>
    <name evidence="14" type="primary">hemY</name>
    <name evidence="14" type="ORF">Sya03_10380</name>
</gene>
<comment type="pathway">
    <text evidence="4 12">Porphyrin-containing compound metabolism; protoheme biosynthesis.</text>
</comment>
<dbReference type="InterPro" id="IPR004572">
    <property type="entry name" value="Protoporphyrinogen_oxidase"/>
</dbReference>
<dbReference type="EC" id="1.3.3.15" evidence="6 12"/>
<dbReference type="SUPFAM" id="SSF51905">
    <property type="entry name" value="FAD/NAD(P)-binding domain"/>
    <property type="match status" value="1"/>
</dbReference>
<proteinExistence type="inferred from homology"/>
<evidence type="ECO:0000256" key="12">
    <source>
        <dbReference type="RuleBase" id="RU364052"/>
    </source>
</evidence>
<comment type="cofactor">
    <cofactor evidence="2 12">
        <name>FAD</name>
        <dbReference type="ChEBI" id="CHEBI:57692"/>
    </cofactor>
</comment>
<evidence type="ECO:0000256" key="5">
    <source>
        <dbReference type="ARBA" id="ARBA00008310"/>
    </source>
</evidence>
<evidence type="ECO:0000256" key="4">
    <source>
        <dbReference type="ARBA" id="ARBA00004744"/>
    </source>
</evidence>
<evidence type="ECO:0000256" key="7">
    <source>
        <dbReference type="ARBA" id="ARBA00019046"/>
    </source>
</evidence>
<sequence length="461" mass="45363">MVRRIAVIGGGIAGLAAAVRLRDRAPSGTEIVVYEQSGRLGGKLCTGELGGLAVERGAESFLAGDPAGGESAAVALARRAGLELAHPARVPAAIAAGGALLPMPAGTLLGVPGDPAALPPLAHATAEPDTAGPLLAEGADVAVGELVRARLGDEVVDRLVDPLLGGVYAGHADQLSLAVTMPALAAAARRTGSLVAAVRAAQAAAVRAPGAPVFAAPAGGMSALVAAVAATSGATIATGHTVREVARTPTGWRLTLGPVPAPATADVDGVVLAVPAKAASRLLARVDACAAHTTGLLDYASVALVGLALPAGADLPHLSGFLVPAVEGRLVKAATFLTTKWPHLGAGATIVRASVGRYGDEAQLQLPDDELAAAVHRDLGDLLGAALPAPAGTFVQRWGGALPQYTPGHLDRVAAVRAALAAAAPGLAVAGAAFDGVGIPACVRSGEAAAEHVLKTLEGPR</sequence>
<dbReference type="AlphaFoldDB" id="A0A8J3Y4N2"/>
<evidence type="ECO:0000256" key="10">
    <source>
        <dbReference type="ARBA" id="ARBA00023002"/>
    </source>
</evidence>
<dbReference type="GO" id="GO:0005737">
    <property type="term" value="C:cytoplasm"/>
    <property type="evidence" value="ECO:0007669"/>
    <property type="project" value="UniProtKB-SubCell"/>
</dbReference>
<keyword evidence="11 12" id="KW-0350">Heme biosynthesis</keyword>
<evidence type="ECO:0000256" key="11">
    <source>
        <dbReference type="ARBA" id="ARBA00023133"/>
    </source>
</evidence>
<dbReference type="PANTHER" id="PTHR42923">
    <property type="entry name" value="PROTOPORPHYRINOGEN OXIDASE"/>
    <property type="match status" value="1"/>
</dbReference>
<evidence type="ECO:0000256" key="9">
    <source>
        <dbReference type="ARBA" id="ARBA00022827"/>
    </source>
</evidence>
<dbReference type="PANTHER" id="PTHR42923:SF3">
    <property type="entry name" value="PROTOPORPHYRINOGEN OXIDASE"/>
    <property type="match status" value="1"/>
</dbReference>
<protein>
    <recommendedName>
        <fullName evidence="7 12">Coproporphyrinogen III oxidase</fullName>
        <ecNumber evidence="6 12">1.3.3.15</ecNumber>
    </recommendedName>
</protein>
<keyword evidence="8 12" id="KW-0285">Flavoprotein</keyword>
<dbReference type="GO" id="GO:0006783">
    <property type="term" value="P:heme biosynthetic process"/>
    <property type="evidence" value="ECO:0007669"/>
    <property type="project" value="UniProtKB-UniRule"/>
</dbReference>
<dbReference type="Gene3D" id="3.90.660.20">
    <property type="entry name" value="Protoporphyrinogen oxidase, mitochondrial, domain 2"/>
    <property type="match status" value="1"/>
</dbReference>
<keyword evidence="12" id="KW-0963">Cytoplasm</keyword>
<dbReference type="EMBL" id="BOOY01000005">
    <property type="protein sequence ID" value="GIJ01686.1"/>
    <property type="molecule type" value="Genomic_DNA"/>
</dbReference>
<organism evidence="14 15">
    <name type="scientific">Spirilliplanes yamanashiensis</name>
    <dbReference type="NCBI Taxonomy" id="42233"/>
    <lineage>
        <taxon>Bacteria</taxon>
        <taxon>Bacillati</taxon>
        <taxon>Actinomycetota</taxon>
        <taxon>Actinomycetes</taxon>
        <taxon>Micromonosporales</taxon>
        <taxon>Micromonosporaceae</taxon>
        <taxon>Spirilliplanes</taxon>
    </lineage>
</organism>
<dbReference type="Proteomes" id="UP000652013">
    <property type="component" value="Unassembled WGS sequence"/>
</dbReference>
<dbReference type="GO" id="GO:0004729">
    <property type="term" value="F:oxygen-dependent protoporphyrinogen oxidase activity"/>
    <property type="evidence" value="ECO:0007669"/>
    <property type="project" value="UniProtKB-UniRule"/>
</dbReference>
<comment type="similarity">
    <text evidence="5 12">Belongs to the protoporphyrinogen/coproporphyrinogen oxidase family. Coproporphyrinogen III oxidase subfamily.</text>
</comment>
<dbReference type="Gene3D" id="1.10.3110.10">
    <property type="entry name" value="protoporphyrinogen ix oxidase, domain 3"/>
    <property type="match status" value="1"/>
</dbReference>
<keyword evidence="10 12" id="KW-0560">Oxidoreductase</keyword>
<reference evidence="14" key="1">
    <citation type="submission" date="2021-01" db="EMBL/GenBank/DDBJ databases">
        <title>Whole genome shotgun sequence of Spirilliplanes yamanashiensis NBRC 15828.</title>
        <authorList>
            <person name="Komaki H."/>
            <person name="Tamura T."/>
        </authorList>
    </citation>
    <scope>NUCLEOTIDE SEQUENCE</scope>
    <source>
        <strain evidence="14">NBRC 15828</strain>
    </source>
</reference>
<feature type="domain" description="Amine oxidase" evidence="13">
    <location>
        <begin position="12"/>
        <end position="454"/>
    </location>
</feature>
<dbReference type="Pfam" id="PF01593">
    <property type="entry name" value="Amino_oxidase"/>
    <property type="match status" value="1"/>
</dbReference>